<keyword evidence="5 9" id="KW-0997">Cell inner membrane</keyword>
<dbReference type="GO" id="GO:0009306">
    <property type="term" value="P:protein secretion"/>
    <property type="evidence" value="ECO:0007669"/>
    <property type="project" value="InterPro"/>
</dbReference>
<evidence type="ECO:0000256" key="2">
    <source>
        <dbReference type="ARBA" id="ARBA00009477"/>
    </source>
</evidence>
<dbReference type="RefSeq" id="WP_025167289.1">
    <property type="nucleotide sequence ID" value="NZ_AWSQ01000009.1"/>
</dbReference>
<dbReference type="AlphaFoldDB" id="A0A0A1YGS6"/>
<evidence type="ECO:0000259" key="10">
    <source>
        <dbReference type="Pfam" id="PF25994"/>
    </source>
</evidence>
<keyword evidence="6" id="KW-0812">Transmembrane</keyword>
<keyword evidence="4 9" id="KW-1003">Cell membrane</keyword>
<dbReference type="GO" id="GO:0005886">
    <property type="term" value="C:plasma membrane"/>
    <property type="evidence" value="ECO:0007669"/>
    <property type="project" value="UniProtKB-SubCell"/>
</dbReference>
<feature type="domain" description="AprE-like long alpha-helical hairpin" evidence="10">
    <location>
        <begin position="120"/>
        <end position="294"/>
    </location>
</feature>
<comment type="similarity">
    <text evidence="2 9">Belongs to the membrane fusion protein (MFP) (TC 8.A.1) family.</text>
</comment>
<dbReference type="InterPro" id="IPR058982">
    <property type="entry name" value="Beta-barrel_AprE"/>
</dbReference>
<dbReference type="InterPro" id="IPR010129">
    <property type="entry name" value="T1SS_HlyD"/>
</dbReference>
<keyword evidence="7" id="KW-1133">Transmembrane helix</keyword>
<name>A0A0A1YGS6_9PSED</name>
<evidence type="ECO:0000256" key="8">
    <source>
        <dbReference type="ARBA" id="ARBA00023136"/>
    </source>
</evidence>
<dbReference type="InterPro" id="IPR050739">
    <property type="entry name" value="MFP"/>
</dbReference>
<dbReference type="Gene3D" id="2.40.50.100">
    <property type="match status" value="1"/>
</dbReference>
<dbReference type="eggNOG" id="COG0845">
    <property type="taxonomic scope" value="Bacteria"/>
</dbReference>
<dbReference type="STRING" id="1395571.TMS3_0121700"/>
<evidence type="ECO:0000313" key="13">
    <source>
        <dbReference type="Proteomes" id="UP000030063"/>
    </source>
</evidence>
<comment type="caution">
    <text evidence="12">The sequence shown here is derived from an EMBL/GenBank/DDBJ whole genome shotgun (WGS) entry which is preliminary data.</text>
</comment>
<dbReference type="PANTHER" id="PTHR30386:SF26">
    <property type="entry name" value="TRANSPORT PROTEIN COMB"/>
    <property type="match status" value="1"/>
</dbReference>
<keyword evidence="8" id="KW-0472">Membrane</keyword>
<evidence type="ECO:0000256" key="7">
    <source>
        <dbReference type="ARBA" id="ARBA00022989"/>
    </source>
</evidence>
<dbReference type="Pfam" id="PF26002">
    <property type="entry name" value="Beta-barrel_AprE"/>
    <property type="match status" value="1"/>
</dbReference>
<dbReference type="Gene3D" id="2.40.30.170">
    <property type="match status" value="1"/>
</dbReference>
<evidence type="ECO:0000256" key="4">
    <source>
        <dbReference type="ARBA" id="ARBA00022475"/>
    </source>
</evidence>
<protein>
    <recommendedName>
        <fullName evidence="9">Membrane fusion protein (MFP) family protein</fullName>
    </recommendedName>
</protein>
<evidence type="ECO:0000256" key="5">
    <source>
        <dbReference type="ARBA" id="ARBA00022519"/>
    </source>
</evidence>
<proteinExistence type="inferred from homology"/>
<evidence type="ECO:0000256" key="3">
    <source>
        <dbReference type="ARBA" id="ARBA00022448"/>
    </source>
</evidence>
<evidence type="ECO:0000256" key="1">
    <source>
        <dbReference type="ARBA" id="ARBA00004377"/>
    </source>
</evidence>
<dbReference type="Pfam" id="PF25994">
    <property type="entry name" value="HH_AprE"/>
    <property type="match status" value="1"/>
</dbReference>
<dbReference type="Proteomes" id="UP000030063">
    <property type="component" value="Unassembled WGS sequence"/>
</dbReference>
<dbReference type="PROSITE" id="PS00543">
    <property type="entry name" value="HLYD_FAMILY"/>
    <property type="match status" value="1"/>
</dbReference>
<dbReference type="PRINTS" id="PR01490">
    <property type="entry name" value="RTXTOXIND"/>
</dbReference>
<evidence type="ECO:0000256" key="9">
    <source>
        <dbReference type="RuleBase" id="RU365093"/>
    </source>
</evidence>
<comment type="subcellular location">
    <subcellularLocation>
        <location evidence="1 9">Cell inner membrane</location>
        <topology evidence="1 9">Single-pass membrane protein</topology>
    </subcellularLocation>
</comment>
<accession>A0A0A1YGS6</accession>
<gene>
    <name evidence="12" type="ORF">TMS3_0121700</name>
</gene>
<evidence type="ECO:0000313" key="12">
    <source>
        <dbReference type="EMBL" id="KFX67824.1"/>
    </source>
</evidence>
<dbReference type="NCBIfam" id="TIGR01843">
    <property type="entry name" value="type_I_hlyD"/>
    <property type="match status" value="1"/>
</dbReference>
<dbReference type="InterPro" id="IPR058781">
    <property type="entry name" value="HH_AprE-like"/>
</dbReference>
<sequence length="452" mass="50101">MERTQSIRDYFGGLRQHRQDTEFMPEVDGAILEDSPWFSRVTVWAVAACLIAALAWANFAVLEEVTTGEGKAIPSSKIQVIQNLEGGIISEIFVREGQVVAKGDVLLRLDDTRFLSNQGESEADRLALIARIERLTAEAEGRPIAMPEEISRSAPQLAEDELALYRSRLQRLHSEQRTLGEQLRQKTQELAEFRSKSQQYRSSLGLLQQELNMSQPLVASGAISQVEILRLRRSVVEVRGSLNATNLAIPRAEAAINEIKSKVEESELAFRSDAFKELNDARTELKKITASSSAIDDRVSRTTVISPVKGIIKQLKISTIGGVVQPGSDMLEIVPLEDSLLIEAKVRPQDVAFLHPGQKAMVKFSAYDYTIYGGLKANLELISADTITDEEGKSFYLIQVRTEQSHLGSAEHPLLIIPGMIATVDIITGEKSVLDYLLKPVLKARAEALRER</sequence>
<reference evidence="12 13" key="1">
    <citation type="journal article" date="2014" name="Genome Announc.">
        <title>Draft Genome Sequence of Petroleum Oil-Degrading Marine Bacterium Pseudomonas taeanensis Strain MS-3, Isolated from a Crude Oil-Contaminated Seashore.</title>
        <authorList>
            <person name="Lee S.Y."/>
            <person name="Kim S.H."/>
            <person name="Lee D.G."/>
            <person name="Shin S."/>
            <person name="Yun S.H."/>
            <person name="Choi C.W."/>
            <person name="Chung Y.H."/>
            <person name="Choi J.S."/>
            <person name="Kahng H.Y."/>
            <person name="Kim S.I."/>
        </authorList>
    </citation>
    <scope>NUCLEOTIDE SEQUENCE [LARGE SCALE GENOMIC DNA]</scope>
    <source>
        <strain evidence="12 13">MS-3</strain>
    </source>
</reference>
<dbReference type="OrthoDB" id="9775513at2"/>
<dbReference type="InterPro" id="IPR006144">
    <property type="entry name" value="Secretion_HlyD_CS"/>
</dbReference>
<dbReference type="EMBL" id="AWSQ01000009">
    <property type="protein sequence ID" value="KFX67824.1"/>
    <property type="molecule type" value="Genomic_DNA"/>
</dbReference>
<organism evidence="12 13">
    <name type="scientific">Pseudomonas taeanensis MS-3</name>
    <dbReference type="NCBI Taxonomy" id="1395571"/>
    <lineage>
        <taxon>Bacteria</taxon>
        <taxon>Pseudomonadati</taxon>
        <taxon>Pseudomonadota</taxon>
        <taxon>Gammaproteobacteria</taxon>
        <taxon>Pseudomonadales</taxon>
        <taxon>Pseudomonadaceae</taxon>
        <taxon>Pseudomonas</taxon>
    </lineage>
</organism>
<evidence type="ECO:0000259" key="11">
    <source>
        <dbReference type="Pfam" id="PF26002"/>
    </source>
</evidence>
<keyword evidence="3 9" id="KW-0813">Transport</keyword>
<feature type="domain" description="AprE-like beta-barrel" evidence="11">
    <location>
        <begin position="340"/>
        <end position="429"/>
    </location>
</feature>
<dbReference type="PANTHER" id="PTHR30386">
    <property type="entry name" value="MEMBRANE FUSION SUBUNIT OF EMRAB-TOLC MULTIDRUG EFFLUX PUMP"/>
    <property type="match status" value="1"/>
</dbReference>
<keyword evidence="13" id="KW-1185">Reference proteome</keyword>
<evidence type="ECO:0000256" key="6">
    <source>
        <dbReference type="ARBA" id="ARBA00022692"/>
    </source>
</evidence>